<dbReference type="EMBL" id="JBHTIF010000001">
    <property type="protein sequence ID" value="MFD0724217.1"/>
    <property type="molecule type" value="Genomic_DNA"/>
</dbReference>
<organism evidence="1 2">
    <name type="scientific">Lysobacter brunescens</name>
    <dbReference type="NCBI Taxonomy" id="262323"/>
    <lineage>
        <taxon>Bacteria</taxon>
        <taxon>Pseudomonadati</taxon>
        <taxon>Pseudomonadota</taxon>
        <taxon>Gammaproteobacteria</taxon>
        <taxon>Lysobacterales</taxon>
        <taxon>Lysobacteraceae</taxon>
        <taxon>Lysobacter</taxon>
    </lineage>
</organism>
<protein>
    <submittedName>
        <fullName evidence="1">Uncharacterized protein</fullName>
    </submittedName>
</protein>
<keyword evidence="2" id="KW-1185">Reference proteome</keyword>
<sequence length="99" mass="11042">MPLRTLKPHRVLLDKTDKAHAILSKTCAETISLAERRILILTNGKRSLKDLVDTLGEAIMPSVHHLVEQGYLVARPRDKAIDRFVLAPADRIGGLLRGR</sequence>
<reference evidence="2" key="1">
    <citation type="journal article" date="2019" name="Int. J. Syst. Evol. Microbiol.">
        <title>The Global Catalogue of Microorganisms (GCM) 10K type strain sequencing project: providing services to taxonomists for standard genome sequencing and annotation.</title>
        <authorList>
            <consortium name="The Broad Institute Genomics Platform"/>
            <consortium name="The Broad Institute Genome Sequencing Center for Infectious Disease"/>
            <person name="Wu L."/>
            <person name="Ma J."/>
        </authorList>
    </citation>
    <scope>NUCLEOTIDE SEQUENCE [LARGE SCALE GENOMIC DNA]</scope>
    <source>
        <strain evidence="2">CCUG 55585</strain>
    </source>
</reference>
<proteinExistence type="predicted"/>
<comment type="caution">
    <text evidence="1">The sequence shown here is derived from an EMBL/GenBank/DDBJ whole genome shotgun (WGS) entry which is preliminary data.</text>
</comment>
<evidence type="ECO:0000313" key="2">
    <source>
        <dbReference type="Proteomes" id="UP001597110"/>
    </source>
</evidence>
<dbReference type="Proteomes" id="UP001597110">
    <property type="component" value="Unassembled WGS sequence"/>
</dbReference>
<name>A0ABW2Y6P9_9GAMM</name>
<evidence type="ECO:0000313" key="1">
    <source>
        <dbReference type="EMBL" id="MFD0724217.1"/>
    </source>
</evidence>
<gene>
    <name evidence="1" type="ORF">ACFQ0E_01265</name>
</gene>
<accession>A0ABW2Y6P9</accession>
<dbReference type="RefSeq" id="WP_386821891.1">
    <property type="nucleotide sequence ID" value="NZ_JBHTIF010000001.1"/>
</dbReference>